<dbReference type="eggNOG" id="KOG1721">
    <property type="taxonomic scope" value="Eukaryota"/>
</dbReference>
<dbReference type="PROSITE" id="PS50157">
    <property type="entry name" value="ZINC_FINGER_C2H2_2"/>
    <property type="match status" value="3"/>
</dbReference>
<dbReference type="InterPro" id="IPR036236">
    <property type="entry name" value="Znf_C2H2_sf"/>
</dbReference>
<reference evidence="10" key="2">
    <citation type="submission" date="2024-04" db="UniProtKB">
        <authorList>
            <consortium name="Ensembl"/>
        </authorList>
    </citation>
    <scope>IDENTIFICATION</scope>
</reference>
<dbReference type="SMART" id="SM00225">
    <property type="entry name" value="BTB"/>
    <property type="match status" value="1"/>
</dbReference>
<dbReference type="PANTHER" id="PTHR24394">
    <property type="entry name" value="ZINC FINGER PROTEIN"/>
    <property type="match status" value="1"/>
</dbReference>
<keyword evidence="5" id="KW-0862">Zinc</keyword>
<dbReference type="Gene3D" id="3.30.160.60">
    <property type="entry name" value="Classic Zinc Finger"/>
    <property type="match status" value="4"/>
</dbReference>
<feature type="domain" description="C2H2-type" evidence="9">
    <location>
        <begin position="373"/>
        <end position="401"/>
    </location>
</feature>
<dbReference type="Pfam" id="PF00651">
    <property type="entry name" value="BTB"/>
    <property type="match status" value="1"/>
</dbReference>
<dbReference type="InterPro" id="IPR011333">
    <property type="entry name" value="SKP1/BTB/POZ_sf"/>
</dbReference>
<evidence type="ECO:0000313" key="10">
    <source>
        <dbReference type="Ensembl" id="ENSGACP00000001493.1"/>
    </source>
</evidence>
<dbReference type="FunFam" id="3.30.160.60:FF:000316">
    <property type="entry name" value="Zinc finger and BTB domain-containing 14"/>
    <property type="match status" value="1"/>
</dbReference>
<dbReference type="InterPro" id="IPR013087">
    <property type="entry name" value="Znf_C2H2_type"/>
</dbReference>
<dbReference type="FunFam" id="3.30.160.60:FF:000624">
    <property type="entry name" value="zinc finger protein 697"/>
    <property type="match status" value="1"/>
</dbReference>
<evidence type="ECO:0000256" key="1">
    <source>
        <dbReference type="ARBA" id="ARBA00004123"/>
    </source>
</evidence>
<proteinExistence type="predicted"/>
<dbReference type="Ensembl" id="ENSGACT00000001494.1">
    <property type="protein sequence ID" value="ENSGACP00000001493.1"/>
    <property type="gene ID" value="ENSGACG00000001148.1"/>
</dbReference>
<name>G3N859_GASAC</name>
<dbReference type="SMART" id="SM00355">
    <property type="entry name" value="ZnF_C2H2"/>
    <property type="match status" value="3"/>
</dbReference>
<dbReference type="SUPFAM" id="SSF54695">
    <property type="entry name" value="POZ domain"/>
    <property type="match status" value="1"/>
</dbReference>
<dbReference type="FunCoup" id="G3N859">
    <property type="interactions" value="595"/>
</dbReference>
<dbReference type="FunFam" id="3.30.160.60:FF:000145">
    <property type="entry name" value="Zinc finger protein 574"/>
    <property type="match status" value="1"/>
</dbReference>
<feature type="domain" description="C2H2-type" evidence="9">
    <location>
        <begin position="317"/>
        <end position="344"/>
    </location>
</feature>
<dbReference type="GO" id="GO:0008270">
    <property type="term" value="F:zinc ion binding"/>
    <property type="evidence" value="ECO:0007669"/>
    <property type="project" value="UniProtKB-KW"/>
</dbReference>
<dbReference type="STRING" id="69293.ENSGACP00000001493"/>
<evidence type="ECO:0000256" key="5">
    <source>
        <dbReference type="ARBA" id="ARBA00022833"/>
    </source>
</evidence>
<dbReference type="InterPro" id="IPR000210">
    <property type="entry name" value="BTB/POZ_dom"/>
</dbReference>
<sequence>STAQMAETVKYVDDEHRSIFLKLLNEQRLEGEHCDIAVVVEDVKFRAHRCVLAACSNYFKKLFKKHEVDNSSVIEIDFIRSDIFEEVLNYMYARISVQKRDVNFMMSPGILGIRFLDKLCSQKRDLSSEDKDKFPYDIVKMALPPEAQLAADAEVLGEHDDTPTPDDLVGASTNQELDKSPTAALRVQEAILKELTNEDVQKVTCYDHDVDMEAEPKELGAEHHATQTLTFAESMGEVKDEQPPGWSTATTDMKFEYLLYGHRQLACQVCGKTFLNSEKLRGNTRWAILQIQFVSLWPRPHLCVSEHLKIHTGFKPYRCDVCGKSFIRAPDLKKHERVHSNERPFACQLCEKAFKHKSHLKDHERRHRGEKPFVCPSCNKAFAKASDLKRHENNMHSERKQMNPLQSDTEALQAAAMAAEEQHLDSIGCS</sequence>
<dbReference type="PROSITE" id="PS00028">
    <property type="entry name" value="ZINC_FINGER_C2H2_1"/>
    <property type="match status" value="3"/>
</dbReference>
<comment type="subcellular location">
    <subcellularLocation>
        <location evidence="1">Nucleus</location>
    </subcellularLocation>
</comment>
<keyword evidence="3" id="KW-0677">Repeat</keyword>
<dbReference type="AlphaFoldDB" id="G3N859"/>
<dbReference type="Bgee" id="ENSGACG00000001148">
    <property type="expression patterns" value="Expressed in intestinal epithelial cell and 13 other cell types or tissues"/>
</dbReference>
<dbReference type="InParanoid" id="G3N859"/>
<keyword evidence="2" id="KW-0479">Metal-binding</keyword>
<feature type="domain" description="C2H2-type" evidence="9">
    <location>
        <begin position="345"/>
        <end position="372"/>
    </location>
</feature>
<dbReference type="GO" id="GO:0000981">
    <property type="term" value="F:DNA-binding transcription factor activity, RNA polymerase II-specific"/>
    <property type="evidence" value="ECO:0007669"/>
    <property type="project" value="TreeGrafter"/>
</dbReference>
<feature type="domain" description="BTB" evidence="8">
    <location>
        <begin position="34"/>
        <end position="92"/>
    </location>
</feature>
<dbReference type="PANTHER" id="PTHR24394:SF39">
    <property type="entry name" value="ZINC FINGER AND BTB DOMAIN CONTAINING 14"/>
    <property type="match status" value="1"/>
</dbReference>
<evidence type="ECO:0000259" key="9">
    <source>
        <dbReference type="PROSITE" id="PS50157"/>
    </source>
</evidence>
<evidence type="ECO:0000259" key="8">
    <source>
        <dbReference type="PROSITE" id="PS50097"/>
    </source>
</evidence>
<evidence type="ECO:0000256" key="3">
    <source>
        <dbReference type="ARBA" id="ARBA00022737"/>
    </source>
</evidence>
<protein>
    <submittedName>
        <fullName evidence="10">Zinc finger and BTB domain containing 14</fullName>
    </submittedName>
</protein>
<dbReference type="Pfam" id="PF00096">
    <property type="entry name" value="zf-C2H2"/>
    <property type="match status" value="3"/>
</dbReference>
<evidence type="ECO:0000256" key="6">
    <source>
        <dbReference type="ARBA" id="ARBA00023242"/>
    </source>
</evidence>
<keyword evidence="6" id="KW-0539">Nucleus</keyword>
<accession>G3N859</accession>
<keyword evidence="4 7" id="KW-0863">Zinc-finger</keyword>
<dbReference type="OMA" id="QIRRMPP"/>
<evidence type="ECO:0000256" key="2">
    <source>
        <dbReference type="ARBA" id="ARBA00022723"/>
    </source>
</evidence>
<reference evidence="10" key="1">
    <citation type="submission" date="2006-01" db="EMBL/GenBank/DDBJ databases">
        <authorList>
            <person name="Lindblad-Toh K."/>
            <person name="Mauceli E."/>
            <person name="Grabherr M."/>
            <person name="Chang J.L."/>
            <person name="Lander E.S."/>
        </authorList>
    </citation>
    <scope>NUCLEOTIDE SEQUENCE [LARGE SCALE GENOMIC DNA]</scope>
</reference>
<organism evidence="10">
    <name type="scientific">Gasterosteus aculeatus</name>
    <name type="common">Three-spined stickleback</name>
    <dbReference type="NCBI Taxonomy" id="69293"/>
    <lineage>
        <taxon>Eukaryota</taxon>
        <taxon>Metazoa</taxon>
        <taxon>Chordata</taxon>
        <taxon>Craniata</taxon>
        <taxon>Vertebrata</taxon>
        <taxon>Euteleostomi</taxon>
        <taxon>Actinopterygii</taxon>
        <taxon>Neopterygii</taxon>
        <taxon>Teleostei</taxon>
        <taxon>Neoteleostei</taxon>
        <taxon>Acanthomorphata</taxon>
        <taxon>Eupercaria</taxon>
        <taxon>Perciformes</taxon>
        <taxon>Cottioidei</taxon>
        <taxon>Gasterosteales</taxon>
        <taxon>Gasterosteidae</taxon>
        <taxon>Gasterosteus</taxon>
    </lineage>
</organism>
<dbReference type="PROSITE" id="PS50097">
    <property type="entry name" value="BTB"/>
    <property type="match status" value="1"/>
</dbReference>
<dbReference type="GO" id="GO:0005634">
    <property type="term" value="C:nucleus"/>
    <property type="evidence" value="ECO:0007669"/>
    <property type="project" value="UniProtKB-SubCell"/>
</dbReference>
<dbReference type="Gene3D" id="3.30.710.10">
    <property type="entry name" value="Potassium Channel Kv1.1, Chain A"/>
    <property type="match status" value="1"/>
</dbReference>
<evidence type="ECO:0000256" key="7">
    <source>
        <dbReference type="PROSITE-ProRule" id="PRU00042"/>
    </source>
</evidence>
<dbReference type="SUPFAM" id="SSF57667">
    <property type="entry name" value="beta-beta-alpha zinc fingers"/>
    <property type="match status" value="2"/>
</dbReference>
<evidence type="ECO:0000256" key="4">
    <source>
        <dbReference type="ARBA" id="ARBA00022771"/>
    </source>
</evidence>